<organism evidence="1 2">
    <name type="scientific">Sphaerisporangium siamense</name>
    <dbReference type="NCBI Taxonomy" id="795645"/>
    <lineage>
        <taxon>Bacteria</taxon>
        <taxon>Bacillati</taxon>
        <taxon>Actinomycetota</taxon>
        <taxon>Actinomycetes</taxon>
        <taxon>Streptosporangiales</taxon>
        <taxon>Streptosporangiaceae</taxon>
        <taxon>Sphaerisporangium</taxon>
    </lineage>
</organism>
<evidence type="ECO:0000313" key="2">
    <source>
        <dbReference type="Proteomes" id="UP000542210"/>
    </source>
</evidence>
<sequence>MTMKAAEGGAGHGIHVLEAQPGCESIVWQLAVATEDRRKVLRWTCECKDEVYYLITAGGRGYVERAGPRGVRVQTSRMRYAQIADLWELIILGRAR</sequence>
<dbReference type="RefSeq" id="WP_184878517.1">
    <property type="nucleotide sequence ID" value="NZ_BOOV01000030.1"/>
</dbReference>
<dbReference type="AlphaFoldDB" id="A0A7W7D7M4"/>
<dbReference type="EMBL" id="JACHND010000001">
    <property type="protein sequence ID" value="MBB4700368.1"/>
    <property type="molecule type" value="Genomic_DNA"/>
</dbReference>
<dbReference type="Proteomes" id="UP000542210">
    <property type="component" value="Unassembled WGS sequence"/>
</dbReference>
<comment type="caution">
    <text evidence="1">The sequence shown here is derived from an EMBL/GenBank/DDBJ whole genome shotgun (WGS) entry which is preliminary data.</text>
</comment>
<keyword evidence="2" id="KW-1185">Reference proteome</keyword>
<gene>
    <name evidence="1" type="ORF">BJ982_001912</name>
</gene>
<protein>
    <submittedName>
        <fullName evidence="1">Uncharacterized protein</fullName>
    </submittedName>
</protein>
<proteinExistence type="predicted"/>
<name>A0A7W7D7M4_9ACTN</name>
<evidence type="ECO:0000313" key="1">
    <source>
        <dbReference type="EMBL" id="MBB4700368.1"/>
    </source>
</evidence>
<reference evidence="1 2" key="1">
    <citation type="submission" date="2020-08" db="EMBL/GenBank/DDBJ databases">
        <title>Sequencing the genomes of 1000 actinobacteria strains.</title>
        <authorList>
            <person name="Klenk H.-P."/>
        </authorList>
    </citation>
    <scope>NUCLEOTIDE SEQUENCE [LARGE SCALE GENOMIC DNA]</scope>
    <source>
        <strain evidence="1 2">DSM 45784</strain>
    </source>
</reference>
<accession>A0A7W7D7M4</accession>